<keyword evidence="2" id="KW-1185">Reference proteome</keyword>
<protein>
    <submittedName>
        <fullName evidence="1">Uncharacterized protein</fullName>
    </submittedName>
</protein>
<evidence type="ECO:0000313" key="1">
    <source>
        <dbReference type="EMBL" id="RUR33651.1"/>
    </source>
</evidence>
<name>A0A3S0WAV5_9GAMM</name>
<proteinExistence type="predicted"/>
<dbReference type="EMBL" id="RZHF01000005">
    <property type="protein sequence ID" value="RUR33651.1"/>
    <property type="molecule type" value="Genomic_DNA"/>
</dbReference>
<evidence type="ECO:0000313" key="2">
    <source>
        <dbReference type="Proteomes" id="UP000287023"/>
    </source>
</evidence>
<comment type="caution">
    <text evidence="1">The sequence shown here is derived from an EMBL/GenBank/DDBJ whole genome shotgun (WGS) entry which is preliminary data.</text>
</comment>
<organism evidence="1 2">
    <name type="scientific">Vreelandella nanhaiensis</name>
    <dbReference type="NCBI Taxonomy" id="1258546"/>
    <lineage>
        <taxon>Bacteria</taxon>
        <taxon>Pseudomonadati</taxon>
        <taxon>Pseudomonadota</taxon>
        <taxon>Gammaproteobacteria</taxon>
        <taxon>Oceanospirillales</taxon>
        <taxon>Halomonadaceae</taxon>
        <taxon>Vreelandella</taxon>
    </lineage>
</organism>
<dbReference type="OrthoDB" id="258935at2"/>
<reference evidence="1 2" key="1">
    <citation type="submission" date="2018-12" db="EMBL/GenBank/DDBJ databases">
        <title>three novel Halomonas strain isolated from plants.</title>
        <authorList>
            <person name="Sun C."/>
        </authorList>
    </citation>
    <scope>NUCLEOTIDE SEQUENCE [LARGE SCALE GENOMIC DNA]</scope>
    <source>
        <strain evidence="1 2">JCM 18142</strain>
    </source>
</reference>
<dbReference type="AlphaFoldDB" id="A0A3S0WAV5"/>
<dbReference type="Proteomes" id="UP000287023">
    <property type="component" value="Unassembled WGS sequence"/>
</dbReference>
<gene>
    <name evidence="1" type="ORF">ELY38_04295</name>
</gene>
<accession>A0A3S0WAV5</accession>
<dbReference type="RefSeq" id="WP_127060267.1">
    <property type="nucleotide sequence ID" value="NZ_RZHF01000005.1"/>
</dbReference>
<sequence>MPQRSIKAASLPWEIVALEKFCTPQNTQASQWRRSWRATATWLAGKRGAEQQVKEEDELRLLPEVRLAHLVPPIDWSSAAALLSQTIFQHKLDNEPVVFFITPPHGGHAPIVSHWAEQQSVQEIVPPTYQELTDGSLAWVEHCAPFKRWAIPALERHFLRHSYGLQGVREFLERAFSGRLGHGVIGCDSWTYAYLQHAVGVEGAPVFTLQALEGEQLARYFADIANNGENNLCVYSTRTGKQVLAHPEEDETAHKASAHKELQRLAAHCRGHLGIAWHYWRARLRGPASAKEVDASQDTSQELWLVDALADAELPADTGDVAMLVLHTLLLHGGLEDQALGDVLPFSHHEALNARLALTRQGILARKEDGRWQVAPLSYASVRQLLETRNYLVDPL</sequence>